<evidence type="ECO:0000313" key="1">
    <source>
        <dbReference type="EMBL" id="QDV39399.1"/>
    </source>
</evidence>
<dbReference type="KEGG" id="tpla:ElP_73660"/>
<geneLocation type="plasmid" evidence="3">
    <name>pelp_2</name>
</geneLocation>
<keyword evidence="3" id="KW-1185">Reference proteome</keyword>
<geneLocation type="plasmid" evidence="3">
    <name>pelp_3</name>
</geneLocation>
<geneLocation type="plasmid" evidence="1">
    <name>pElP_2</name>
</geneLocation>
<evidence type="ECO:0000313" key="2">
    <source>
        <dbReference type="EMBL" id="QDV39488.1"/>
    </source>
</evidence>
<dbReference type="KEGG" id="tpla:ElP_74550"/>
<keyword evidence="1" id="KW-0614">Plasmid</keyword>
<dbReference type="OrthoDB" id="284970at2"/>
<gene>
    <name evidence="1" type="ORF">ElP_73660</name>
    <name evidence="2" type="ORF">ElP_74550</name>
</gene>
<geneLocation type="plasmid" evidence="2">
    <name>pElP_3</name>
</geneLocation>
<organism evidence="1 3">
    <name type="scientific">Tautonia plasticadhaerens</name>
    <dbReference type="NCBI Taxonomy" id="2527974"/>
    <lineage>
        <taxon>Bacteria</taxon>
        <taxon>Pseudomonadati</taxon>
        <taxon>Planctomycetota</taxon>
        <taxon>Planctomycetia</taxon>
        <taxon>Isosphaerales</taxon>
        <taxon>Isosphaeraceae</taxon>
        <taxon>Tautonia</taxon>
    </lineage>
</organism>
<dbReference type="EMBL" id="CP036428">
    <property type="protein sequence ID" value="QDV39399.1"/>
    <property type="molecule type" value="Genomic_DNA"/>
</dbReference>
<evidence type="ECO:0000313" key="3">
    <source>
        <dbReference type="Proteomes" id="UP000317835"/>
    </source>
</evidence>
<name>A0A518HEX5_9BACT</name>
<accession>A0A518HEX5</accession>
<dbReference type="AlphaFoldDB" id="A0A518HEX5"/>
<reference evidence="1 3" key="1">
    <citation type="submission" date="2019-02" db="EMBL/GenBank/DDBJ databases">
        <title>Deep-cultivation of Planctomycetes and their phenomic and genomic characterization uncovers novel biology.</title>
        <authorList>
            <person name="Wiegand S."/>
            <person name="Jogler M."/>
            <person name="Boedeker C."/>
            <person name="Pinto D."/>
            <person name="Vollmers J."/>
            <person name="Rivas-Marin E."/>
            <person name="Kohn T."/>
            <person name="Peeters S.H."/>
            <person name="Heuer A."/>
            <person name="Rast P."/>
            <person name="Oberbeckmann S."/>
            <person name="Bunk B."/>
            <person name="Jeske O."/>
            <person name="Meyerdierks A."/>
            <person name="Storesund J.E."/>
            <person name="Kallscheuer N."/>
            <person name="Luecker S."/>
            <person name="Lage O.M."/>
            <person name="Pohl T."/>
            <person name="Merkel B.J."/>
            <person name="Hornburger P."/>
            <person name="Mueller R.-W."/>
            <person name="Bruemmer F."/>
            <person name="Labrenz M."/>
            <person name="Spormann A.M."/>
            <person name="Op den Camp H."/>
            <person name="Overmann J."/>
            <person name="Amann R."/>
            <person name="Jetten M.S.M."/>
            <person name="Mascher T."/>
            <person name="Medema M.H."/>
            <person name="Devos D.P."/>
            <person name="Kaster A.-K."/>
            <person name="Ovreas L."/>
            <person name="Rohde M."/>
            <person name="Galperin M.Y."/>
            <person name="Jogler C."/>
        </authorList>
    </citation>
    <scope>NUCLEOTIDE SEQUENCE [LARGE SCALE GENOMIC DNA]</scope>
    <source>
        <strain evidence="1 3">ElP</strain>
        <plasmid evidence="1">pElP_2</plasmid>
        <plasmid evidence="3">pelp_2</plasmid>
        <plasmid evidence="2">pElP_3</plasmid>
        <plasmid evidence="3">pelp_3</plasmid>
    </source>
</reference>
<dbReference type="EMBL" id="CP036429">
    <property type="protein sequence ID" value="QDV39488.1"/>
    <property type="molecule type" value="Genomic_DNA"/>
</dbReference>
<protein>
    <submittedName>
        <fullName evidence="1">Uncharacterized protein</fullName>
    </submittedName>
</protein>
<dbReference type="Proteomes" id="UP000317835">
    <property type="component" value="Plasmid pElP_3"/>
</dbReference>
<dbReference type="Proteomes" id="UP000317835">
    <property type="component" value="Plasmid pElP_2"/>
</dbReference>
<sequence>MCQGIAVAGSELPTELIGRPGMAHRRYLRGERDEYRFLYRERWPALPIWRDGRLQVVRWGNGRGQSRSLPRTGWTWLRTIEEGGWRGIESVPVEIPASFGLERRGVWYLIETGFRGLVVPDERGWAVAYMLCEPASHYYRIMTGSDRMPVLIDQRI</sequence>
<proteinExistence type="predicted"/>